<protein>
    <submittedName>
        <fullName evidence="1">Uncharacterized protein</fullName>
    </submittedName>
</protein>
<accession>A0A2N9FDY8</accession>
<organism evidence="1">
    <name type="scientific">Fagus sylvatica</name>
    <name type="common">Beechnut</name>
    <dbReference type="NCBI Taxonomy" id="28930"/>
    <lineage>
        <taxon>Eukaryota</taxon>
        <taxon>Viridiplantae</taxon>
        <taxon>Streptophyta</taxon>
        <taxon>Embryophyta</taxon>
        <taxon>Tracheophyta</taxon>
        <taxon>Spermatophyta</taxon>
        <taxon>Magnoliopsida</taxon>
        <taxon>eudicotyledons</taxon>
        <taxon>Gunneridae</taxon>
        <taxon>Pentapetalae</taxon>
        <taxon>rosids</taxon>
        <taxon>fabids</taxon>
        <taxon>Fagales</taxon>
        <taxon>Fagaceae</taxon>
        <taxon>Fagus</taxon>
    </lineage>
</organism>
<evidence type="ECO:0000313" key="1">
    <source>
        <dbReference type="EMBL" id="SPC89097.1"/>
    </source>
</evidence>
<gene>
    <name evidence="1" type="ORF">FSB_LOCUS16979</name>
</gene>
<dbReference type="EMBL" id="OIVN01001043">
    <property type="protein sequence ID" value="SPC89097.1"/>
    <property type="molecule type" value="Genomic_DNA"/>
</dbReference>
<sequence length="90" mass="10622">MWDFEDSILQEIEVQPTIFLKLKIAKAQSRDRVRLDLGGRAPEWRQSRFEGWNVSLDDLKFKMKKVTVQLKKLLLEEGPAYFPESSRVQL</sequence>
<proteinExistence type="predicted"/>
<name>A0A2N9FDY8_FAGSY</name>
<dbReference type="AlphaFoldDB" id="A0A2N9FDY8"/>
<reference evidence="1" key="1">
    <citation type="submission" date="2018-02" db="EMBL/GenBank/DDBJ databases">
        <authorList>
            <person name="Cohen D.B."/>
            <person name="Kent A.D."/>
        </authorList>
    </citation>
    <scope>NUCLEOTIDE SEQUENCE</scope>
</reference>